<evidence type="ECO:0000313" key="2">
    <source>
        <dbReference type="Proteomes" id="UP000184222"/>
    </source>
</evidence>
<sequence length="698" mass="80575">MKYTTSSSLIENVKNFLYIKRYIFFKKDHTCFYGWGRKKSGRKAVELAKKHNSSYVLLEDGFIRSVGLGIDNSSSFSLVEDDVGIYYDATVPSKLENILNSYDFLADNALMTKAREAIFLIKKYNISKYNNAPDVDQSFCGRYGLRSKEILNQVQKDMVRKKNILIITQTAGDSSLEYGLANQFTTDYMIREAIEENPNAKIYLKVHPDVLSGKKGSDIRVDNISNRVTIISENVNPISLLKYFDKVYTKTSGMGFEALLVGCECVCFGMPFYAGWGITNDRITCERRKRKLSVEEVFAASYILYTRYYNPYSKKESDIIDTIKTIYKYRSLSLKSDKKVYLFGFSKWKHDFILSFLKEYKSENVFFINPSFSWLSSYRKAIRRGLDKESQIFIWGRKSFPEVEEFAIKNKINITRVEDGFIRSISIGSNFTRPYSLVLDDAGIYFDATKPSRLENILNTYDFDDEILSQAGRLHQKILQSKLSKYNNTSHKSLDLPYDKIKILVPGQVETDASIEYGAKGMTNLELLKKVRRNNPDAYIVYKPHPDVLSKNRKGDVTIQEAKVYCDSIISDVSVASILQAVNEVHTMTSLVGFEGLLYGKKVVTYGMPFYAGWGLTKDFRTEPRRNRKLTLSQMIAAAYILYPRYISPKTLQYCSPEILIDELTQEKHRLDKSFFYRMLRTRVSLWRVFTRFLFGAK</sequence>
<reference evidence="1 2" key="1">
    <citation type="journal article" date="2016" name="Appl. Environ. Microbiol.">
        <title>Whole genome relationships among Francisella bacteria of diverse origin define new species and provide specific regions for detection.</title>
        <authorList>
            <person name="Challacombe J.F."/>
            <person name="Petersen J.M."/>
            <person name="Gallegos-Graves V."/>
            <person name="Hodge D."/>
            <person name="Pillai S."/>
            <person name="Kuske C.R."/>
        </authorList>
    </citation>
    <scope>NUCLEOTIDE SEQUENCE [LARGE SCALE GENOMIC DNA]</scope>
    <source>
        <strain evidence="2">TX07-7310</strain>
    </source>
</reference>
<dbReference type="STRING" id="573570.F7310_08320"/>
<name>A0A1L4BU44_9GAMM</name>
<dbReference type="RefSeq" id="WP_072713150.1">
    <property type="nucleotide sequence ID" value="NZ_CP016796.1"/>
</dbReference>
<dbReference type="CDD" id="cd16440">
    <property type="entry name" value="beta_Kdo_transferase_KpsC_1"/>
    <property type="match status" value="1"/>
</dbReference>
<evidence type="ECO:0000313" key="1">
    <source>
        <dbReference type="EMBL" id="API87366.1"/>
    </source>
</evidence>
<protein>
    <submittedName>
        <fullName evidence="1">Capsule biosynthesis protein</fullName>
    </submittedName>
</protein>
<gene>
    <name evidence="1" type="ORF">F7310_08320</name>
</gene>
<proteinExistence type="predicted"/>
<dbReference type="OrthoDB" id="543755at2"/>
<dbReference type="GO" id="GO:0000271">
    <property type="term" value="P:polysaccharide biosynthetic process"/>
    <property type="evidence" value="ECO:0007669"/>
    <property type="project" value="InterPro"/>
</dbReference>
<dbReference type="AlphaFoldDB" id="A0A1L4BU44"/>
<organism evidence="1 2">
    <name type="scientific">Francisella uliginis</name>
    <dbReference type="NCBI Taxonomy" id="573570"/>
    <lineage>
        <taxon>Bacteria</taxon>
        <taxon>Pseudomonadati</taxon>
        <taxon>Pseudomonadota</taxon>
        <taxon>Gammaproteobacteria</taxon>
        <taxon>Thiotrichales</taxon>
        <taxon>Francisellaceae</taxon>
        <taxon>Francisella</taxon>
    </lineage>
</organism>
<dbReference type="InterPro" id="IPR007833">
    <property type="entry name" value="Capsule_polysaccharide_synth"/>
</dbReference>
<dbReference type="Pfam" id="PF05159">
    <property type="entry name" value="Capsule_synth"/>
    <property type="match status" value="2"/>
</dbReference>
<dbReference type="EMBL" id="CP016796">
    <property type="protein sequence ID" value="API87366.1"/>
    <property type="molecule type" value="Genomic_DNA"/>
</dbReference>
<dbReference type="KEGG" id="frx:F7310_08320"/>
<dbReference type="GO" id="GO:0015774">
    <property type="term" value="P:polysaccharide transport"/>
    <property type="evidence" value="ECO:0007669"/>
    <property type="project" value="InterPro"/>
</dbReference>
<dbReference type="Proteomes" id="UP000184222">
    <property type="component" value="Chromosome"/>
</dbReference>
<dbReference type="CDD" id="cd16439">
    <property type="entry name" value="beta_Kdo_transferase_KpsC_2"/>
    <property type="match status" value="1"/>
</dbReference>
<keyword evidence="2" id="KW-1185">Reference proteome</keyword>
<accession>A0A1L4BU44</accession>